<feature type="domain" description="DUF4745" evidence="2">
    <location>
        <begin position="63"/>
        <end position="190"/>
    </location>
</feature>
<dbReference type="Proteomes" id="UP000265120">
    <property type="component" value="Chromosome 5"/>
</dbReference>
<feature type="compositionally biased region" description="Low complexity" evidence="1">
    <location>
        <begin position="749"/>
        <end position="758"/>
    </location>
</feature>
<reference evidence="3" key="2">
    <citation type="submission" date="2025-08" db="UniProtKB">
        <authorList>
            <consortium name="Ensembl"/>
        </authorList>
    </citation>
    <scope>IDENTIFICATION</scope>
</reference>
<organism evidence="3 4">
    <name type="scientific">Cynoglossus semilaevis</name>
    <name type="common">Tongue sole</name>
    <dbReference type="NCBI Taxonomy" id="244447"/>
    <lineage>
        <taxon>Eukaryota</taxon>
        <taxon>Metazoa</taxon>
        <taxon>Chordata</taxon>
        <taxon>Craniata</taxon>
        <taxon>Vertebrata</taxon>
        <taxon>Euteleostomi</taxon>
        <taxon>Actinopterygii</taxon>
        <taxon>Neopterygii</taxon>
        <taxon>Teleostei</taxon>
        <taxon>Neoteleostei</taxon>
        <taxon>Acanthomorphata</taxon>
        <taxon>Carangaria</taxon>
        <taxon>Pleuronectiformes</taxon>
        <taxon>Pleuronectoidei</taxon>
        <taxon>Cynoglossidae</taxon>
        <taxon>Cynoglossinae</taxon>
        <taxon>Cynoglossus</taxon>
    </lineage>
</organism>
<name>A0A3P8VR55_CYNSE</name>
<evidence type="ECO:0000259" key="2">
    <source>
        <dbReference type="Pfam" id="PF15923"/>
    </source>
</evidence>
<dbReference type="PANTHER" id="PTHR15703:SF3">
    <property type="entry name" value="GRANULE ASSOCIATED RAC AND RHOG EFFECTOR PROTEIN 1"/>
    <property type="match status" value="1"/>
</dbReference>
<dbReference type="InterPro" id="IPR043385">
    <property type="entry name" value="GARRE1"/>
</dbReference>
<feature type="compositionally biased region" description="Polar residues" evidence="1">
    <location>
        <begin position="563"/>
        <end position="572"/>
    </location>
</feature>
<dbReference type="AlphaFoldDB" id="A0A3P8VR55"/>
<feature type="compositionally biased region" description="Pro residues" evidence="1">
    <location>
        <begin position="690"/>
        <end position="704"/>
    </location>
</feature>
<dbReference type="PANTHER" id="PTHR15703">
    <property type="entry name" value="RIKEN CDNA 4931406P16 GENE"/>
    <property type="match status" value="1"/>
</dbReference>
<evidence type="ECO:0000256" key="1">
    <source>
        <dbReference type="SAM" id="MobiDB-lite"/>
    </source>
</evidence>
<dbReference type="Pfam" id="PF15923">
    <property type="entry name" value="DUF4745"/>
    <property type="match status" value="1"/>
</dbReference>
<dbReference type="CTD" id="9710"/>
<evidence type="ECO:0000313" key="4">
    <source>
        <dbReference type="Proteomes" id="UP000265120"/>
    </source>
</evidence>
<feature type="region of interest" description="Disordered" evidence="1">
    <location>
        <begin position="895"/>
        <end position="920"/>
    </location>
</feature>
<feature type="region of interest" description="Disordered" evidence="1">
    <location>
        <begin position="1064"/>
        <end position="1108"/>
    </location>
</feature>
<dbReference type="OrthoDB" id="8928145at2759"/>
<keyword evidence="4" id="KW-1185">Reference proteome</keyword>
<feature type="region of interest" description="Disordered" evidence="1">
    <location>
        <begin position="648"/>
        <end position="818"/>
    </location>
</feature>
<dbReference type="STRING" id="244447.ENSCSEP00000017688"/>
<proteinExistence type="predicted"/>
<dbReference type="RefSeq" id="XP_008309086.1">
    <property type="nucleotide sequence ID" value="XM_008310864.3"/>
</dbReference>
<dbReference type="InParanoid" id="A0A3P8VR55"/>
<feature type="region of interest" description="Disordered" evidence="1">
    <location>
        <begin position="597"/>
        <end position="626"/>
    </location>
</feature>
<dbReference type="GO" id="GO:1905762">
    <property type="term" value="F:CCR4-NOT complex binding"/>
    <property type="evidence" value="ECO:0007669"/>
    <property type="project" value="TreeGrafter"/>
</dbReference>
<feature type="compositionally biased region" description="Basic and acidic residues" evidence="1">
    <location>
        <begin position="995"/>
        <end position="1005"/>
    </location>
</feature>
<feature type="compositionally biased region" description="Basic residues" evidence="1">
    <location>
        <begin position="1098"/>
        <end position="1108"/>
    </location>
</feature>
<dbReference type="InterPro" id="IPR031813">
    <property type="entry name" value="DUF4745"/>
</dbReference>
<feature type="compositionally biased region" description="Low complexity" evidence="1">
    <location>
        <begin position="788"/>
        <end position="809"/>
    </location>
</feature>
<feature type="compositionally biased region" description="Polar residues" evidence="1">
    <location>
        <begin position="608"/>
        <end position="626"/>
    </location>
</feature>
<dbReference type="GO" id="GO:0016601">
    <property type="term" value="P:Rac protein signal transduction"/>
    <property type="evidence" value="ECO:0007669"/>
    <property type="project" value="TreeGrafter"/>
</dbReference>
<dbReference type="KEGG" id="csem:103379344"/>
<feature type="compositionally biased region" description="Polar residues" evidence="1">
    <location>
        <begin position="1015"/>
        <end position="1028"/>
    </location>
</feature>
<dbReference type="GeneID" id="103379344"/>
<feature type="compositionally biased region" description="Low complexity" evidence="1">
    <location>
        <begin position="1074"/>
        <end position="1084"/>
    </location>
</feature>
<feature type="compositionally biased region" description="Polar residues" evidence="1">
    <location>
        <begin position="1064"/>
        <end position="1073"/>
    </location>
</feature>
<feature type="region of interest" description="Disordered" evidence="1">
    <location>
        <begin position="934"/>
        <end position="959"/>
    </location>
</feature>
<protein>
    <submittedName>
        <fullName evidence="3">Granule associated Rac and RHOG effector 1</fullName>
    </submittedName>
</protein>
<accession>A0A3P8VR55</accession>
<reference evidence="3" key="3">
    <citation type="submission" date="2025-09" db="UniProtKB">
        <authorList>
            <consortium name="Ensembl"/>
        </authorList>
    </citation>
    <scope>IDENTIFICATION</scope>
</reference>
<feature type="compositionally biased region" description="Pro residues" evidence="1">
    <location>
        <begin position="759"/>
        <end position="777"/>
    </location>
</feature>
<sequence>MYCCSVQESKMDYKRRFLLGGSKQKVQQHQQYQMPELSRTLSASLATSCSASSPIGTGVVMPGSCHSSPSAATTAVADIQQGISKYLDALNVFCRASAFLTDLFSSVFRNSHYSKAAMQLKDVQEHVMEAASRLTAAIKPEIAKMLMELSAGAANFKDQNDFSLQDVEVLGRCFLTVMQVHFQFLSQALQKVQPVAQSCLAEALAQAQERCTNARSQSSDLRPLTELEEASRSWKGAAEATARLRERGRDGCLAGIQVQQLFCSNNTSIPEHQLKELNMRIDSALQAYKAALESMGHGEYALKAGFHLNPKAVEEALQGCCSEAEAQQAGRMQTTSQPIQCELPTIPVQIGSHFLKGVSFNESAADNLKLKTHTMLQLIKEALGQNGVTPRDASPVTEVLNHVCPSSWRGACKTAVQLLFAQAGLVVVDTAQIENKEAYAPQITLEGSKVVVQVPSTWCLKEDPATMSLLQRSLDPEKTLGLVDMLYTAVFDINRWKEGKEQALPTIQMQLLREIPDYGGHVDLPLGTSTKTSSGLPKTISKLTSKFTKKVSSSSNSGGSYSIPNTPSRSMLTTSSSEEKTKSLGHNDARLQSILQMGGLSCPPDPGQQGQLANGSVSDDQGMNLPTDQEMQDVIDFLSGFNMGKSQQASPLVKRRNSVASANPAELKPPCGPPPTSQSMSHSALQPPAQTVPPPQPQAQPPPVQKQQQQQPQPQPQPPPPQQQPQPQQQQQPAPPPQQPSPQSLQYYQHLLQPISQQQPPPPPPPQLPPQQTPPQVLPQQRVSSKWLGTSGQQQGPPGGLSPLGPIGQWGSPGLPDLSSDLYSLGLVSTYMDSVMSEMLGQKPQGPRNNTWPNRDQSEGVFSVQGDALPFDPAVGSDPEFARYVAGVSQAMQQKRQVQHIRRPSNTRSNWPMPDEQHRTWSHPEYYSEGETINSSWSANQGDSASSSDETSSANGDSLFSMFSGPDLVAAVKQRRKHSCGEQEVCTLPSPPLHHTADDSQDSKTKTWPPKAPWQHSTHTNTMPNPSSSLYQMNIPPSSQWSDSMQMLQSPVWSTASDCSPATGISSGFPFSTQQQQQQQQQQQKPMTKGFKSFPLKHEHRPSYLHHY</sequence>
<evidence type="ECO:0000313" key="3">
    <source>
        <dbReference type="Ensembl" id="ENSCSEP00000017688.1"/>
    </source>
</evidence>
<reference evidence="3 4" key="1">
    <citation type="journal article" date="2014" name="Nat. Genet.">
        <title>Whole-genome sequence of a flatfish provides insights into ZW sex chromosome evolution and adaptation to a benthic lifestyle.</title>
        <authorList>
            <person name="Chen S."/>
            <person name="Zhang G."/>
            <person name="Shao C."/>
            <person name="Huang Q."/>
            <person name="Liu G."/>
            <person name="Zhang P."/>
            <person name="Song W."/>
            <person name="An N."/>
            <person name="Chalopin D."/>
            <person name="Volff J.N."/>
            <person name="Hong Y."/>
            <person name="Li Q."/>
            <person name="Sha Z."/>
            <person name="Zhou H."/>
            <person name="Xie M."/>
            <person name="Yu Q."/>
            <person name="Liu Y."/>
            <person name="Xiang H."/>
            <person name="Wang N."/>
            <person name="Wu K."/>
            <person name="Yang C."/>
            <person name="Zhou Q."/>
            <person name="Liao X."/>
            <person name="Yang L."/>
            <person name="Hu Q."/>
            <person name="Zhang J."/>
            <person name="Meng L."/>
            <person name="Jin L."/>
            <person name="Tian Y."/>
            <person name="Lian J."/>
            <person name="Yang J."/>
            <person name="Miao G."/>
            <person name="Liu S."/>
            <person name="Liang Z."/>
            <person name="Yan F."/>
            <person name="Li Y."/>
            <person name="Sun B."/>
            <person name="Zhang H."/>
            <person name="Zhang J."/>
            <person name="Zhu Y."/>
            <person name="Du M."/>
            <person name="Zhao Y."/>
            <person name="Schartl M."/>
            <person name="Tang Q."/>
            <person name="Wang J."/>
        </authorList>
    </citation>
    <scope>NUCLEOTIDE SEQUENCE</scope>
</reference>
<dbReference type="GeneTree" id="ENSGT00390000003210"/>
<dbReference type="PRINTS" id="PR01217">
    <property type="entry name" value="PRICHEXTENSN"/>
</dbReference>
<dbReference type="Ensembl" id="ENSCSET00000017907.1">
    <property type="protein sequence ID" value="ENSCSEP00000017688.1"/>
    <property type="gene ID" value="ENSCSEG00000011336.1"/>
</dbReference>
<feature type="compositionally biased region" description="Low complexity" evidence="1">
    <location>
        <begin position="942"/>
        <end position="958"/>
    </location>
</feature>
<feature type="region of interest" description="Disordered" evidence="1">
    <location>
        <begin position="547"/>
        <end position="584"/>
    </location>
</feature>
<feature type="compositionally biased region" description="Pro residues" evidence="1">
    <location>
        <begin position="713"/>
        <end position="724"/>
    </location>
</feature>
<feature type="compositionally biased region" description="Low complexity" evidence="1">
    <location>
        <begin position="547"/>
        <end position="562"/>
    </location>
</feature>
<feature type="region of interest" description="Disordered" evidence="1">
    <location>
        <begin position="983"/>
        <end position="1028"/>
    </location>
</feature>
<dbReference type="OMA" id="LAQWPGI"/>